<organism evidence="1 2">
    <name type="scientific">Stereocaulon virgatum</name>
    <dbReference type="NCBI Taxonomy" id="373712"/>
    <lineage>
        <taxon>Eukaryota</taxon>
        <taxon>Fungi</taxon>
        <taxon>Dikarya</taxon>
        <taxon>Ascomycota</taxon>
        <taxon>Pezizomycotina</taxon>
        <taxon>Lecanoromycetes</taxon>
        <taxon>OSLEUM clade</taxon>
        <taxon>Lecanoromycetidae</taxon>
        <taxon>Lecanorales</taxon>
        <taxon>Lecanorineae</taxon>
        <taxon>Stereocaulaceae</taxon>
        <taxon>Stereocaulon</taxon>
    </lineage>
</organism>
<comment type="caution">
    <text evidence="1">The sequence shown here is derived from an EMBL/GenBank/DDBJ whole genome shotgun (WGS) entry which is preliminary data.</text>
</comment>
<protein>
    <submittedName>
        <fullName evidence="1">Uncharacterized protein</fullName>
    </submittedName>
</protein>
<name>A0ABR4ACU6_9LECA</name>
<keyword evidence="2" id="KW-1185">Reference proteome</keyword>
<dbReference type="EMBL" id="JBEFKJ010000011">
    <property type="protein sequence ID" value="KAL2043315.1"/>
    <property type="molecule type" value="Genomic_DNA"/>
</dbReference>
<evidence type="ECO:0000313" key="1">
    <source>
        <dbReference type="EMBL" id="KAL2043315.1"/>
    </source>
</evidence>
<gene>
    <name evidence="1" type="ORF">N7G274_003621</name>
</gene>
<accession>A0ABR4ACU6</accession>
<evidence type="ECO:0000313" key="2">
    <source>
        <dbReference type="Proteomes" id="UP001590950"/>
    </source>
</evidence>
<dbReference type="Proteomes" id="UP001590950">
    <property type="component" value="Unassembled WGS sequence"/>
</dbReference>
<reference evidence="1 2" key="1">
    <citation type="submission" date="2024-09" db="EMBL/GenBank/DDBJ databases">
        <title>Rethinking Asexuality: The Enigmatic Case of Functional Sexual Genes in Lepraria (Stereocaulaceae).</title>
        <authorList>
            <person name="Doellman M."/>
            <person name="Sun Y."/>
            <person name="Barcenas-Pena A."/>
            <person name="Lumbsch H.T."/>
            <person name="Grewe F."/>
        </authorList>
    </citation>
    <scope>NUCLEOTIDE SEQUENCE [LARGE SCALE GENOMIC DNA]</scope>
    <source>
        <strain evidence="1 2">Mercado 3170</strain>
    </source>
</reference>
<sequence length="130" mass="14485">MSSFTAHALPFSLPILRPLLHRHMTSRIDISVSYHMSILEASGEISCSSQSAPGRLLGQFGAADTFPGSNSRLAAMTIRAFFACDFGMFRLRVLVYFPATWTRALNLLWILLRAPGPRTLILFRRSGRTV</sequence>
<proteinExistence type="predicted"/>